<reference evidence="1" key="2">
    <citation type="submission" date="2021-04" db="EMBL/GenBank/DDBJ databases">
        <authorList>
            <person name="Gilroy R."/>
        </authorList>
    </citation>
    <scope>NUCLEOTIDE SEQUENCE</scope>
    <source>
        <strain evidence="1">9264</strain>
    </source>
</reference>
<proteinExistence type="predicted"/>
<gene>
    <name evidence="1" type="ORF">H9906_00435</name>
</gene>
<dbReference type="Proteomes" id="UP000823889">
    <property type="component" value="Unassembled WGS sequence"/>
</dbReference>
<reference evidence="1" key="1">
    <citation type="journal article" date="2021" name="PeerJ">
        <title>Extensive microbial diversity within the chicken gut microbiome revealed by metagenomics and culture.</title>
        <authorList>
            <person name="Gilroy R."/>
            <person name="Ravi A."/>
            <person name="Getino M."/>
            <person name="Pursley I."/>
            <person name="Horton D.L."/>
            <person name="Alikhan N.F."/>
            <person name="Baker D."/>
            <person name="Gharbi K."/>
            <person name="Hall N."/>
            <person name="Watson M."/>
            <person name="Adriaenssens E.M."/>
            <person name="Foster-Nyarko E."/>
            <person name="Jarju S."/>
            <person name="Secka A."/>
            <person name="Antonio M."/>
            <person name="Oren A."/>
            <person name="Chaudhuri R.R."/>
            <person name="La Ragione R."/>
            <person name="Hildebrand F."/>
            <person name="Pallen M.J."/>
        </authorList>
    </citation>
    <scope>NUCLEOTIDE SEQUENCE</scope>
    <source>
        <strain evidence="1">9264</strain>
    </source>
</reference>
<evidence type="ECO:0000313" key="2">
    <source>
        <dbReference type="Proteomes" id="UP000823889"/>
    </source>
</evidence>
<evidence type="ECO:0000313" key="1">
    <source>
        <dbReference type="EMBL" id="HJD43480.1"/>
    </source>
</evidence>
<sequence>MTDTAIPALTFTGDELDTFARTADALSAYLGKPVLVEIIDASETGFEWALFAIPLGIEEDDTEVTVVQVGGAKARLLGSQGGLNTADETYTCRFLWAIQLSDVEGVRFIKIDDQGEDVAWSNELTEVLPFDLEGDVLADEVDDLLLNELDADFPTPTRRTLH</sequence>
<comment type="caution">
    <text evidence="1">The sequence shown here is derived from an EMBL/GenBank/DDBJ whole genome shotgun (WGS) entry which is preliminary data.</text>
</comment>
<dbReference type="EMBL" id="DWUQ01000007">
    <property type="protein sequence ID" value="HJD43480.1"/>
    <property type="molecule type" value="Genomic_DNA"/>
</dbReference>
<dbReference type="AlphaFoldDB" id="A0A9D2RGM6"/>
<name>A0A9D2RGM6_9BURK</name>
<accession>A0A9D2RGM6</accession>
<organism evidence="1 2">
    <name type="scientific">Candidatus Paenalcaligenes intestinipullorum</name>
    <dbReference type="NCBI Taxonomy" id="2838718"/>
    <lineage>
        <taxon>Bacteria</taxon>
        <taxon>Pseudomonadati</taxon>
        <taxon>Pseudomonadota</taxon>
        <taxon>Betaproteobacteria</taxon>
        <taxon>Burkholderiales</taxon>
        <taxon>Alcaligenaceae</taxon>
        <taxon>Paenalcaligenes</taxon>
    </lineage>
</organism>
<protein>
    <submittedName>
        <fullName evidence="1">Uncharacterized protein</fullName>
    </submittedName>
</protein>